<feature type="compositionally biased region" description="Polar residues" evidence="1">
    <location>
        <begin position="66"/>
        <end position="76"/>
    </location>
</feature>
<dbReference type="AlphaFoldDB" id="A0A6J1R9B5"/>
<dbReference type="Proteomes" id="UP000504618">
    <property type="component" value="Unplaced"/>
</dbReference>
<keyword evidence="3" id="KW-1185">Reference proteome</keyword>
<name>A0A6J1R9B5_9HYME</name>
<keyword evidence="2" id="KW-0472">Membrane</keyword>
<evidence type="ECO:0000313" key="4">
    <source>
        <dbReference type="RefSeq" id="XP_024891619.1"/>
    </source>
</evidence>
<reference evidence="4" key="1">
    <citation type="submission" date="2025-08" db="UniProtKB">
        <authorList>
            <consortium name="RefSeq"/>
        </authorList>
    </citation>
    <scope>IDENTIFICATION</scope>
    <source>
        <tissue evidence="4">Whole body</tissue>
    </source>
</reference>
<sequence>MAIWCLSKTIACGTAIATAALIYYITILHNRRDKKEMDKADNNKTFEIKIINTSSPNVHNERHSFGKNSTSQSNMPVLSKVRQVVSPLSKQSTSNNPIKPPRSKRLYQIQSKAVEYYNSIMQNSPR</sequence>
<gene>
    <name evidence="4" type="primary">LOC112467297</name>
</gene>
<evidence type="ECO:0000313" key="3">
    <source>
        <dbReference type="Proteomes" id="UP000504618"/>
    </source>
</evidence>
<proteinExistence type="predicted"/>
<dbReference type="GeneID" id="112467297"/>
<evidence type="ECO:0000256" key="2">
    <source>
        <dbReference type="SAM" id="Phobius"/>
    </source>
</evidence>
<dbReference type="RefSeq" id="XP_024891619.1">
    <property type="nucleotide sequence ID" value="XM_025035851.1"/>
</dbReference>
<feature type="region of interest" description="Disordered" evidence="1">
    <location>
        <begin position="57"/>
        <end position="105"/>
    </location>
</feature>
<protein>
    <submittedName>
        <fullName evidence="4">Uncharacterized protein LOC112467297</fullName>
    </submittedName>
</protein>
<evidence type="ECO:0000256" key="1">
    <source>
        <dbReference type="SAM" id="MobiDB-lite"/>
    </source>
</evidence>
<keyword evidence="2" id="KW-1133">Transmembrane helix</keyword>
<keyword evidence="2" id="KW-0812">Transmembrane</keyword>
<organism evidence="3 4">
    <name type="scientific">Temnothorax curvispinosus</name>
    <dbReference type="NCBI Taxonomy" id="300111"/>
    <lineage>
        <taxon>Eukaryota</taxon>
        <taxon>Metazoa</taxon>
        <taxon>Ecdysozoa</taxon>
        <taxon>Arthropoda</taxon>
        <taxon>Hexapoda</taxon>
        <taxon>Insecta</taxon>
        <taxon>Pterygota</taxon>
        <taxon>Neoptera</taxon>
        <taxon>Endopterygota</taxon>
        <taxon>Hymenoptera</taxon>
        <taxon>Apocrita</taxon>
        <taxon>Aculeata</taxon>
        <taxon>Formicoidea</taxon>
        <taxon>Formicidae</taxon>
        <taxon>Myrmicinae</taxon>
        <taxon>Temnothorax</taxon>
    </lineage>
</organism>
<feature type="transmembrane region" description="Helical" evidence="2">
    <location>
        <begin position="6"/>
        <end position="27"/>
    </location>
</feature>
<accession>A0A6J1R9B5</accession>
<dbReference type="OrthoDB" id="7542728at2759"/>
<feature type="compositionally biased region" description="Polar residues" evidence="1">
    <location>
        <begin position="86"/>
        <end position="97"/>
    </location>
</feature>